<feature type="region of interest" description="Disordered" evidence="4">
    <location>
        <begin position="415"/>
        <end position="435"/>
    </location>
</feature>
<evidence type="ECO:0008006" key="7">
    <source>
        <dbReference type="Google" id="ProtNLM"/>
    </source>
</evidence>
<evidence type="ECO:0000256" key="2">
    <source>
        <dbReference type="ARBA" id="ARBA00023163"/>
    </source>
</evidence>
<proteinExistence type="predicted"/>
<accession>A0ABR1NWC6</accession>
<gene>
    <name evidence="5" type="ORF">SLS63_010589</name>
</gene>
<dbReference type="PANTHER" id="PTHR47840">
    <property type="entry name" value="ZN(II)2CYS6 TRANSCRIPTION FACTOR (EUROFUNG)-RELATED"/>
    <property type="match status" value="1"/>
</dbReference>
<comment type="caution">
    <text evidence="5">The sequence shown here is derived from an EMBL/GenBank/DDBJ whole genome shotgun (WGS) entry which is preliminary data.</text>
</comment>
<evidence type="ECO:0000313" key="6">
    <source>
        <dbReference type="Proteomes" id="UP001430848"/>
    </source>
</evidence>
<reference evidence="5 6" key="1">
    <citation type="submission" date="2024-02" db="EMBL/GenBank/DDBJ databases">
        <title>De novo assembly and annotation of 12 fungi associated with fruit tree decline syndrome in Ontario, Canada.</title>
        <authorList>
            <person name="Sulman M."/>
            <person name="Ellouze W."/>
            <person name="Ilyukhin E."/>
        </authorList>
    </citation>
    <scope>NUCLEOTIDE SEQUENCE [LARGE SCALE GENOMIC DNA]</scope>
    <source>
        <strain evidence="5 6">M169</strain>
    </source>
</reference>
<evidence type="ECO:0000256" key="4">
    <source>
        <dbReference type="SAM" id="MobiDB-lite"/>
    </source>
</evidence>
<feature type="compositionally biased region" description="Basic and acidic residues" evidence="4">
    <location>
        <begin position="420"/>
        <end position="435"/>
    </location>
</feature>
<keyword evidence="2" id="KW-0804">Transcription</keyword>
<evidence type="ECO:0000256" key="3">
    <source>
        <dbReference type="ARBA" id="ARBA00023242"/>
    </source>
</evidence>
<protein>
    <recommendedName>
        <fullName evidence="7">Transcription factor domain-containing protein</fullName>
    </recommendedName>
</protein>
<dbReference type="EMBL" id="JAKNSF020000090">
    <property type="protein sequence ID" value="KAK7717939.1"/>
    <property type="molecule type" value="Genomic_DNA"/>
</dbReference>
<dbReference type="PANTHER" id="PTHR47840:SF1">
    <property type="entry name" value="ZN(II)2CYS6 TRANSCRIPTION FACTOR (EUROFUNG)"/>
    <property type="match status" value="1"/>
</dbReference>
<keyword evidence="6" id="KW-1185">Reference proteome</keyword>
<dbReference type="Proteomes" id="UP001430848">
    <property type="component" value="Unassembled WGS sequence"/>
</dbReference>
<dbReference type="CDD" id="cd12148">
    <property type="entry name" value="fungal_TF_MHR"/>
    <property type="match status" value="1"/>
</dbReference>
<name>A0ABR1NWC6_DIAER</name>
<keyword evidence="1" id="KW-0805">Transcription regulation</keyword>
<evidence type="ECO:0000313" key="5">
    <source>
        <dbReference type="EMBL" id="KAK7717939.1"/>
    </source>
</evidence>
<organism evidence="5 6">
    <name type="scientific">Diaporthe eres</name>
    <name type="common">Phomopsis oblonga</name>
    <dbReference type="NCBI Taxonomy" id="83184"/>
    <lineage>
        <taxon>Eukaryota</taxon>
        <taxon>Fungi</taxon>
        <taxon>Dikarya</taxon>
        <taxon>Ascomycota</taxon>
        <taxon>Pezizomycotina</taxon>
        <taxon>Sordariomycetes</taxon>
        <taxon>Sordariomycetidae</taxon>
        <taxon>Diaporthales</taxon>
        <taxon>Diaporthaceae</taxon>
        <taxon>Diaporthe</taxon>
        <taxon>Diaporthe eres species complex</taxon>
    </lineage>
</organism>
<sequence length="690" mass="77004">MHEFPEGDPGPSSKGRLVGDRIGRLESIIQQLAEQVDGHLPSSSLPSTPASMRIGVSSSVTHSKHQALSQTLLAAYPSHSDLRIIGSTGETLAIYLAHEYMTPFHRLEREVAVESERLWGKQQRQPQNTAETRPVLIARQMLMLACVLHHLHVAGSAMRSRKGSYRQLNNLSRPPRALARQLAEAVTTLVTAHDRFTSGTLDGLECLWLEAMYHEHNGNIRRSWLTCRRAISAAQLMGFPGHGRSRMPQPRSILQKQDGEALDLQQLWLCLVHNELALCLALGMQPSAFCPNDTFLSVANSATTEDDATHTSKLERRHAAISRRVIQRSERDPGFEDLDAALQIHTELEDAAAAIPSAWWIMPSLPEHTRDEADTEKPLFGTVMKLRAQILHAYLLLLAHLPAMLQAIFSRPTITTTPDRQNHHPDHNRDRDRDRNHLLASNRSICIEASRDLLRRFIHLRSCERTAGCFRLLDHYAWLAAATLLLARLLDGCQMMTTTTLLGVPEHQQHLSDRAMASEAIDRMRLWGGDEQEDGGDGDMYCYYSAGASTEGRERDVLARLLALEAGEDAVVVTYRKPAARFLGTSSRAPVHEGQDTLVLPFSFVGHVSIIPQTQQGSSVSVARSLLSVTMGCFPVTLDNKAGPHGFECNVEKEEEEVKDEEANFMRAMKQRRSAKWPSALYMCMLRPVS</sequence>
<keyword evidence="3" id="KW-0539">Nucleus</keyword>
<evidence type="ECO:0000256" key="1">
    <source>
        <dbReference type="ARBA" id="ARBA00023015"/>
    </source>
</evidence>